<evidence type="ECO:0000313" key="8">
    <source>
        <dbReference type="Proteomes" id="UP000694549"/>
    </source>
</evidence>
<evidence type="ECO:0000256" key="5">
    <source>
        <dbReference type="SAM" id="MobiDB-lite"/>
    </source>
</evidence>
<organism evidence="7 8">
    <name type="scientific">Anas zonorhyncha</name>
    <name type="common">Eastern spot-billed duck</name>
    <dbReference type="NCBI Taxonomy" id="75864"/>
    <lineage>
        <taxon>Eukaryota</taxon>
        <taxon>Metazoa</taxon>
        <taxon>Chordata</taxon>
        <taxon>Craniata</taxon>
        <taxon>Vertebrata</taxon>
        <taxon>Euteleostomi</taxon>
        <taxon>Archelosauria</taxon>
        <taxon>Archosauria</taxon>
        <taxon>Dinosauria</taxon>
        <taxon>Saurischia</taxon>
        <taxon>Theropoda</taxon>
        <taxon>Coelurosauria</taxon>
        <taxon>Aves</taxon>
        <taxon>Neognathae</taxon>
        <taxon>Galloanserae</taxon>
        <taxon>Anseriformes</taxon>
        <taxon>Anatidae</taxon>
        <taxon>Anatinae</taxon>
        <taxon>Anas</taxon>
    </lineage>
</organism>
<dbReference type="Ensembl" id="ENSAZOT00000001004.1">
    <property type="protein sequence ID" value="ENSAZOP00000000928.1"/>
    <property type="gene ID" value="ENSAZOG00000000674.1"/>
</dbReference>
<accession>A0A8B9TY81</accession>
<evidence type="ECO:0000256" key="1">
    <source>
        <dbReference type="ARBA" id="ARBA00004141"/>
    </source>
</evidence>
<evidence type="ECO:0000256" key="3">
    <source>
        <dbReference type="ARBA" id="ARBA00022989"/>
    </source>
</evidence>
<dbReference type="Proteomes" id="UP000694549">
    <property type="component" value="Unplaced"/>
</dbReference>
<reference evidence="7" key="2">
    <citation type="submission" date="2025-09" db="UniProtKB">
        <authorList>
            <consortium name="Ensembl"/>
        </authorList>
    </citation>
    <scope>IDENTIFICATION</scope>
</reference>
<keyword evidence="2 6" id="KW-0812">Transmembrane</keyword>
<dbReference type="SMART" id="SM00805">
    <property type="entry name" value="AGTRAP"/>
    <property type="match status" value="1"/>
</dbReference>
<protein>
    <recommendedName>
        <fullName evidence="9">Angiotensin II receptor-associated protein</fullName>
    </recommendedName>
</protein>
<feature type="transmembrane region" description="Helical" evidence="6">
    <location>
        <begin position="161"/>
        <end position="184"/>
    </location>
</feature>
<keyword evidence="3 6" id="KW-1133">Transmembrane helix</keyword>
<dbReference type="InterPro" id="IPR009436">
    <property type="entry name" value="AGTRAP"/>
</dbReference>
<dbReference type="GO" id="GO:0008217">
    <property type="term" value="P:regulation of blood pressure"/>
    <property type="evidence" value="ECO:0007669"/>
    <property type="project" value="TreeGrafter"/>
</dbReference>
<proteinExistence type="predicted"/>
<evidence type="ECO:0000313" key="7">
    <source>
        <dbReference type="Ensembl" id="ENSAZOP00000000928.1"/>
    </source>
</evidence>
<reference evidence="7" key="1">
    <citation type="submission" date="2025-08" db="UniProtKB">
        <authorList>
            <consortium name="Ensembl"/>
        </authorList>
    </citation>
    <scope>IDENTIFICATION</scope>
</reference>
<evidence type="ECO:0000256" key="6">
    <source>
        <dbReference type="SAM" id="Phobius"/>
    </source>
</evidence>
<feature type="region of interest" description="Disordered" evidence="5">
    <location>
        <begin position="241"/>
        <end position="265"/>
    </location>
</feature>
<evidence type="ECO:0000256" key="4">
    <source>
        <dbReference type="ARBA" id="ARBA00023136"/>
    </source>
</evidence>
<evidence type="ECO:0000256" key="2">
    <source>
        <dbReference type="ARBA" id="ARBA00022692"/>
    </source>
</evidence>
<comment type="subcellular location">
    <subcellularLocation>
        <location evidence="1">Membrane</location>
        <topology evidence="1">Multi-pass membrane protein</topology>
    </subcellularLocation>
</comment>
<keyword evidence="4 6" id="KW-0472">Membrane</keyword>
<feature type="transmembrane region" description="Helical" evidence="6">
    <location>
        <begin position="132"/>
        <end position="154"/>
    </location>
</feature>
<sequence>MVLSSLSQLLSQLSAVVHGSRALLVTRQSNFTSIFPQCSQLADLSSSLFFHRPSFWYTGCLQCGEYLTWVRTGYSFQVGTGCFGGISTPHLCLVQDPKPKCLYGRDKFKHCCRLIVNLGCFFVLFGRGCMNYLFPASYAWGNFSILAVGIWAVVQRDSLDAIMMFLTGLLLTVLTDIIHVSVFYPSNDYLTDMKRFSIGMAIFSLLLKPASCYFVYQMYRERGGEYTFNIGLIRAGQDRSTYEPIDQQDSSPQWPDPSKAAPHPY</sequence>
<name>A0A8B9TY81_9AVES</name>
<dbReference type="GO" id="GO:0005886">
    <property type="term" value="C:plasma membrane"/>
    <property type="evidence" value="ECO:0007669"/>
    <property type="project" value="TreeGrafter"/>
</dbReference>
<dbReference type="AlphaFoldDB" id="A0A8B9TY81"/>
<evidence type="ECO:0008006" key="9">
    <source>
        <dbReference type="Google" id="ProtNLM"/>
    </source>
</evidence>
<dbReference type="PANTHER" id="PTHR16521">
    <property type="entry name" value="TYPE-1 ANGIOTENSIN II RECEPTOR-ASSOCIATED PROTEIN"/>
    <property type="match status" value="1"/>
</dbReference>
<dbReference type="GO" id="GO:0038166">
    <property type="term" value="P:angiotensin-activated signaling pathway"/>
    <property type="evidence" value="ECO:0007669"/>
    <property type="project" value="InterPro"/>
</dbReference>
<feature type="transmembrane region" description="Helical" evidence="6">
    <location>
        <begin position="196"/>
        <end position="216"/>
    </location>
</feature>
<keyword evidence="8" id="KW-1185">Reference proteome</keyword>
<dbReference type="Pfam" id="PF06396">
    <property type="entry name" value="AGTRAP"/>
    <property type="match status" value="1"/>
</dbReference>
<dbReference type="PANTHER" id="PTHR16521:SF3">
    <property type="entry name" value="TYPE-1 ANGIOTENSIN II RECEPTOR-ASSOCIATED PROTEIN"/>
    <property type="match status" value="1"/>
</dbReference>